<comment type="similarity">
    <text evidence="1">Belongs to the methyltransferase superfamily.</text>
</comment>
<dbReference type="GO" id="GO:0008757">
    <property type="term" value="F:S-adenosylmethionine-dependent methyltransferase activity"/>
    <property type="evidence" value="ECO:0007669"/>
    <property type="project" value="InterPro"/>
</dbReference>
<evidence type="ECO:0000256" key="2">
    <source>
        <dbReference type="ARBA" id="ARBA00022603"/>
    </source>
</evidence>
<dbReference type="InterPro" id="IPR029063">
    <property type="entry name" value="SAM-dependent_MTases_sf"/>
</dbReference>
<dbReference type="Gene3D" id="3.40.50.150">
    <property type="entry name" value="Vaccinia Virus protein VP39"/>
    <property type="match status" value="1"/>
</dbReference>
<feature type="domain" description="Methyltransferase type 11" evidence="4">
    <location>
        <begin position="49"/>
        <end position="142"/>
    </location>
</feature>
<name>A0A8E2E194_9PEZI</name>
<dbReference type="PANTHER" id="PTHR44942:SF4">
    <property type="entry name" value="METHYLTRANSFERASE TYPE 11 DOMAIN-CONTAINING PROTEIN"/>
    <property type="match status" value="1"/>
</dbReference>
<keyword evidence="2" id="KW-0489">Methyltransferase</keyword>
<dbReference type="AlphaFoldDB" id="A0A8E2E194"/>
<dbReference type="CDD" id="cd02440">
    <property type="entry name" value="AdoMet_MTases"/>
    <property type="match status" value="1"/>
</dbReference>
<dbReference type="GO" id="GO:0032259">
    <property type="term" value="P:methylation"/>
    <property type="evidence" value="ECO:0007669"/>
    <property type="project" value="UniProtKB-KW"/>
</dbReference>
<evidence type="ECO:0000313" key="6">
    <source>
        <dbReference type="Proteomes" id="UP000250266"/>
    </source>
</evidence>
<organism evidence="5 6">
    <name type="scientific">Lepidopterella palustris CBS 459.81</name>
    <dbReference type="NCBI Taxonomy" id="1314670"/>
    <lineage>
        <taxon>Eukaryota</taxon>
        <taxon>Fungi</taxon>
        <taxon>Dikarya</taxon>
        <taxon>Ascomycota</taxon>
        <taxon>Pezizomycotina</taxon>
        <taxon>Dothideomycetes</taxon>
        <taxon>Pleosporomycetidae</taxon>
        <taxon>Mytilinidiales</taxon>
        <taxon>Argynnaceae</taxon>
        <taxon>Lepidopterella</taxon>
    </lineage>
</organism>
<dbReference type="Pfam" id="PF08241">
    <property type="entry name" value="Methyltransf_11"/>
    <property type="match status" value="1"/>
</dbReference>
<keyword evidence="3" id="KW-0808">Transferase</keyword>
<reference evidence="5 6" key="1">
    <citation type="journal article" date="2016" name="Nat. Commun.">
        <title>Ectomycorrhizal ecology is imprinted in the genome of the dominant symbiotic fungus Cenococcum geophilum.</title>
        <authorList>
            <consortium name="DOE Joint Genome Institute"/>
            <person name="Peter M."/>
            <person name="Kohler A."/>
            <person name="Ohm R.A."/>
            <person name="Kuo A."/>
            <person name="Krutzmann J."/>
            <person name="Morin E."/>
            <person name="Arend M."/>
            <person name="Barry K.W."/>
            <person name="Binder M."/>
            <person name="Choi C."/>
            <person name="Clum A."/>
            <person name="Copeland A."/>
            <person name="Grisel N."/>
            <person name="Haridas S."/>
            <person name="Kipfer T."/>
            <person name="LaButti K."/>
            <person name="Lindquist E."/>
            <person name="Lipzen A."/>
            <person name="Maire R."/>
            <person name="Meier B."/>
            <person name="Mihaltcheva S."/>
            <person name="Molinier V."/>
            <person name="Murat C."/>
            <person name="Poggeler S."/>
            <person name="Quandt C.A."/>
            <person name="Sperisen C."/>
            <person name="Tritt A."/>
            <person name="Tisserant E."/>
            <person name="Crous P.W."/>
            <person name="Henrissat B."/>
            <person name="Nehls U."/>
            <person name="Egli S."/>
            <person name="Spatafora J.W."/>
            <person name="Grigoriev I.V."/>
            <person name="Martin F.M."/>
        </authorList>
    </citation>
    <scope>NUCLEOTIDE SEQUENCE [LARGE SCALE GENOMIC DNA]</scope>
    <source>
        <strain evidence="5 6">CBS 459.81</strain>
    </source>
</reference>
<proteinExistence type="inferred from homology"/>
<evidence type="ECO:0000259" key="4">
    <source>
        <dbReference type="Pfam" id="PF08241"/>
    </source>
</evidence>
<evidence type="ECO:0000256" key="1">
    <source>
        <dbReference type="ARBA" id="ARBA00008361"/>
    </source>
</evidence>
<evidence type="ECO:0000313" key="5">
    <source>
        <dbReference type="EMBL" id="OCK75398.1"/>
    </source>
</evidence>
<dbReference type="InterPro" id="IPR013216">
    <property type="entry name" value="Methyltransf_11"/>
</dbReference>
<dbReference type="Proteomes" id="UP000250266">
    <property type="component" value="Unassembled WGS sequence"/>
</dbReference>
<sequence length="303" mass="34602">MSGEDIYYKGDSDYWKAYREGRPRVPDSYFERILEYHARNGGEFNVWHDMGAGSAVHTRRLAPKFKKTIISDSGESNIEAAKSYLGEKSDSYKFRVAKGEDASDLEPGSVDLVFGANMMHYTNVDETLRAVVHQLKPGGTLALGGFGIPILLDPELQNLWTQISHRRFELTFESNREATGLFIQASSPHDAVSFDTQYFRPGALRLKFNERDGWSWRRCMVPASLDESIPHVKRFGKEDEIVHENNEDWNFDADVTVMRKILETFPLKPDPVRENLWRQFEAAFGDKKVSATWPSALTLVTKK</sequence>
<dbReference type="SUPFAM" id="SSF53335">
    <property type="entry name" value="S-adenosyl-L-methionine-dependent methyltransferases"/>
    <property type="match status" value="1"/>
</dbReference>
<accession>A0A8E2E194</accession>
<evidence type="ECO:0000256" key="3">
    <source>
        <dbReference type="ARBA" id="ARBA00022679"/>
    </source>
</evidence>
<keyword evidence="6" id="KW-1185">Reference proteome</keyword>
<dbReference type="OrthoDB" id="10027013at2759"/>
<protein>
    <recommendedName>
        <fullName evidence="4">Methyltransferase type 11 domain-containing protein</fullName>
    </recommendedName>
</protein>
<gene>
    <name evidence="5" type="ORF">K432DRAFT_362168</name>
</gene>
<dbReference type="EMBL" id="KV745322">
    <property type="protein sequence ID" value="OCK75398.1"/>
    <property type="molecule type" value="Genomic_DNA"/>
</dbReference>
<dbReference type="InterPro" id="IPR051052">
    <property type="entry name" value="Diverse_substrate_MTase"/>
</dbReference>
<dbReference type="PANTHER" id="PTHR44942">
    <property type="entry name" value="METHYLTRANSF_11 DOMAIN-CONTAINING PROTEIN"/>
    <property type="match status" value="1"/>
</dbReference>